<keyword evidence="4" id="KW-0804">Transcription</keyword>
<keyword evidence="2" id="KW-0805">Transcription regulation</keyword>
<evidence type="ECO:0000256" key="4">
    <source>
        <dbReference type="ARBA" id="ARBA00023163"/>
    </source>
</evidence>
<feature type="region of interest" description="Disordered" evidence="6">
    <location>
        <begin position="218"/>
        <end position="243"/>
    </location>
</feature>
<dbReference type="PANTHER" id="PTHR16223">
    <property type="entry name" value="TRANSCRIPTION FACTOR BHLH83-RELATED"/>
    <property type="match status" value="1"/>
</dbReference>
<dbReference type="PANTHER" id="PTHR16223:SF56">
    <property type="entry name" value="TRANSCRIPTION FACTOR BHLH110"/>
    <property type="match status" value="1"/>
</dbReference>
<organism evidence="7 8">
    <name type="scientific">Chenopodium quinoa</name>
    <name type="common">Quinoa</name>
    <dbReference type="NCBI Taxonomy" id="63459"/>
    <lineage>
        <taxon>Eukaryota</taxon>
        <taxon>Viridiplantae</taxon>
        <taxon>Streptophyta</taxon>
        <taxon>Embryophyta</taxon>
        <taxon>Tracheophyta</taxon>
        <taxon>Spermatophyta</taxon>
        <taxon>Magnoliopsida</taxon>
        <taxon>eudicotyledons</taxon>
        <taxon>Gunneridae</taxon>
        <taxon>Pentapetalae</taxon>
        <taxon>Caryophyllales</taxon>
        <taxon>Chenopodiaceae</taxon>
        <taxon>Chenopodioideae</taxon>
        <taxon>Atripliceae</taxon>
        <taxon>Chenopodium</taxon>
    </lineage>
</organism>
<dbReference type="GO" id="GO:0046983">
    <property type="term" value="F:protein dimerization activity"/>
    <property type="evidence" value="ECO:0007669"/>
    <property type="project" value="InterPro"/>
</dbReference>
<reference evidence="7" key="1">
    <citation type="journal article" date="2017" name="Nature">
        <title>The genome of Chenopodium quinoa.</title>
        <authorList>
            <person name="Jarvis D.E."/>
            <person name="Ho Y.S."/>
            <person name="Lightfoot D.J."/>
            <person name="Schmoeckel S.M."/>
            <person name="Li B."/>
            <person name="Borm T.J.A."/>
            <person name="Ohyanagi H."/>
            <person name="Mineta K."/>
            <person name="Michell C.T."/>
            <person name="Saber N."/>
            <person name="Kharbatia N.M."/>
            <person name="Rupper R.R."/>
            <person name="Sharp A.R."/>
            <person name="Dally N."/>
            <person name="Boughton B.A."/>
            <person name="Woo Y.H."/>
            <person name="Gao G."/>
            <person name="Schijlen E.G.W.M."/>
            <person name="Guo X."/>
            <person name="Momin A.A."/>
            <person name="Negrao S."/>
            <person name="Al-Babili S."/>
            <person name="Gehring C."/>
            <person name="Roessner U."/>
            <person name="Jung C."/>
            <person name="Murphy K."/>
            <person name="Arold S.T."/>
            <person name="Gojobori T."/>
            <person name="van der Linden C.G."/>
            <person name="van Loo E.N."/>
            <person name="Jellen E.N."/>
            <person name="Maughan P.J."/>
            <person name="Tester M."/>
        </authorList>
    </citation>
    <scope>NUCLEOTIDE SEQUENCE [LARGE SCALE GENOMIC DNA]</scope>
    <source>
        <strain evidence="7">cv. PI 614886</strain>
    </source>
</reference>
<evidence type="ECO:0000313" key="7">
    <source>
        <dbReference type="EnsemblPlants" id="AUR62007612-RA:cds"/>
    </source>
</evidence>
<dbReference type="GO" id="GO:0000981">
    <property type="term" value="F:DNA-binding transcription factor activity, RNA polymerase II-specific"/>
    <property type="evidence" value="ECO:0007669"/>
    <property type="project" value="TreeGrafter"/>
</dbReference>
<evidence type="ECO:0000256" key="2">
    <source>
        <dbReference type="ARBA" id="ARBA00023015"/>
    </source>
</evidence>
<dbReference type="EnsemblPlants" id="AUR62007612-RA">
    <property type="protein sequence ID" value="AUR62007612-RA:cds"/>
    <property type="gene ID" value="AUR62007612"/>
</dbReference>
<dbReference type="InterPro" id="IPR036638">
    <property type="entry name" value="HLH_DNA-bd_sf"/>
</dbReference>
<dbReference type="GO" id="GO:0000978">
    <property type="term" value="F:RNA polymerase II cis-regulatory region sequence-specific DNA binding"/>
    <property type="evidence" value="ECO:0007669"/>
    <property type="project" value="TreeGrafter"/>
</dbReference>
<dbReference type="InterPro" id="IPR045843">
    <property type="entry name" value="IND-like"/>
</dbReference>
<sequence>MPKIEDDMLSSFPTYGGLIHNPTTATTLDNINPWSFTGLISSASGMPYSRGLMQLPLEVNNWSNNNQGYPSTSFLNQLGLVSSPNNSTASTVSSSSPRLGLNLQAMDFLGSNSSFGSQNRPMSYDVVGEEVISPVGKIMSNKTSSLMNGSLTGTKRAAGSSSCDQSKASASNNPVATKKSQAKVSCPPFKTDTASVLTEAIGYIQFLQDQIHTLCMPHAKPSRSKPTRPFQMGLGSEEEGKEEERIELRRRGLCLVPYSWTSYLTPTQVDASNH</sequence>
<dbReference type="OMA" id="CMPHAKP"/>
<evidence type="ECO:0000313" key="8">
    <source>
        <dbReference type="Proteomes" id="UP000596660"/>
    </source>
</evidence>
<keyword evidence="8" id="KW-1185">Reference proteome</keyword>
<evidence type="ECO:0000256" key="3">
    <source>
        <dbReference type="ARBA" id="ARBA00023125"/>
    </source>
</evidence>
<dbReference type="InterPro" id="IPR045239">
    <property type="entry name" value="bHLH95_bHLH"/>
</dbReference>
<evidence type="ECO:0000256" key="6">
    <source>
        <dbReference type="SAM" id="MobiDB-lite"/>
    </source>
</evidence>
<dbReference type="SUPFAM" id="SSF47459">
    <property type="entry name" value="HLH, helix-loop-helix DNA-binding domain"/>
    <property type="match status" value="1"/>
</dbReference>
<comment type="subcellular location">
    <subcellularLocation>
        <location evidence="1">Nucleus</location>
    </subcellularLocation>
</comment>
<name>A0A803L6X3_CHEQI</name>
<evidence type="ECO:0000256" key="1">
    <source>
        <dbReference type="ARBA" id="ARBA00004123"/>
    </source>
</evidence>
<keyword evidence="5" id="KW-0539">Nucleus</keyword>
<dbReference type="GO" id="GO:0005634">
    <property type="term" value="C:nucleus"/>
    <property type="evidence" value="ECO:0007669"/>
    <property type="project" value="UniProtKB-SubCell"/>
</dbReference>
<feature type="compositionally biased region" description="Low complexity" evidence="6">
    <location>
        <begin position="158"/>
        <end position="171"/>
    </location>
</feature>
<dbReference type="Proteomes" id="UP000596660">
    <property type="component" value="Unplaced"/>
</dbReference>
<proteinExistence type="predicted"/>
<reference evidence="7" key="2">
    <citation type="submission" date="2021-03" db="UniProtKB">
        <authorList>
            <consortium name="EnsemblPlants"/>
        </authorList>
    </citation>
    <scope>IDENTIFICATION</scope>
</reference>
<protein>
    <submittedName>
        <fullName evidence="7">Uncharacterized protein</fullName>
    </submittedName>
</protein>
<dbReference type="CDD" id="cd11393">
    <property type="entry name" value="bHLH_AtbHLH_like"/>
    <property type="match status" value="1"/>
</dbReference>
<accession>A0A803L6X3</accession>
<dbReference type="AlphaFoldDB" id="A0A803L6X3"/>
<keyword evidence="3" id="KW-0238">DNA-binding</keyword>
<evidence type="ECO:0000256" key="5">
    <source>
        <dbReference type="ARBA" id="ARBA00023242"/>
    </source>
</evidence>
<feature type="region of interest" description="Disordered" evidence="6">
    <location>
        <begin position="146"/>
        <end position="179"/>
    </location>
</feature>
<dbReference type="Gramene" id="AUR62007612-RA">
    <property type="protein sequence ID" value="AUR62007612-RA:cds"/>
    <property type="gene ID" value="AUR62007612"/>
</dbReference>